<dbReference type="PANTHER" id="PTHR43591:SF24">
    <property type="entry name" value="2-METHOXY-6-POLYPRENYL-1,4-BENZOQUINOL METHYLASE, MITOCHONDRIAL"/>
    <property type="match status" value="1"/>
</dbReference>
<dbReference type="SUPFAM" id="SSF53335">
    <property type="entry name" value="S-adenosyl-L-methionine-dependent methyltransferases"/>
    <property type="match status" value="1"/>
</dbReference>
<dbReference type="Pfam" id="PF01209">
    <property type="entry name" value="Ubie_methyltran"/>
    <property type="match status" value="1"/>
</dbReference>
<organism evidence="1 2">
    <name type="scientific">Clostridium omnivorum</name>
    <dbReference type="NCBI Taxonomy" id="1604902"/>
    <lineage>
        <taxon>Bacteria</taxon>
        <taxon>Bacillati</taxon>
        <taxon>Bacillota</taxon>
        <taxon>Clostridia</taxon>
        <taxon>Eubacteriales</taxon>
        <taxon>Clostridiaceae</taxon>
        <taxon>Clostridium</taxon>
    </lineage>
</organism>
<dbReference type="EMBL" id="BRXR01000001">
    <property type="protein sequence ID" value="GLC29183.1"/>
    <property type="molecule type" value="Genomic_DNA"/>
</dbReference>
<reference evidence="1 2" key="1">
    <citation type="journal article" date="2024" name="Int. J. Syst. Evol. Microbiol.">
        <title>Clostridium omnivorum sp. nov., isolated from anoxic soil under the treatment of reductive soil disinfestation.</title>
        <authorList>
            <person name="Ueki A."/>
            <person name="Tonouchi A."/>
            <person name="Kaku N."/>
            <person name="Honma S."/>
            <person name="Ueki K."/>
        </authorList>
    </citation>
    <scope>NUCLEOTIDE SEQUENCE [LARGE SCALE GENOMIC DNA]</scope>
    <source>
        <strain evidence="1 2">E14</strain>
    </source>
</reference>
<gene>
    <name evidence="1" type="ORF">bsdE14_05930</name>
</gene>
<protein>
    <recommendedName>
        <fullName evidence="3">Methyltransferase domain-containing protein</fullName>
    </recommendedName>
</protein>
<sequence length="294" mass="33403">MYKDLSDILICPECKGKLKLSINKEENGEVIDGKLCCDNNHNWAIKEGVINFGSKEQDLSNNWEEMFIQNGYEGLDKKILDSTPENMIRINEMTKDFIINRINNHENKVILDIATGRGMLLTELARKITVDAQVVCADLSFEVLKYDRLKVKKINPNLKINYIACDATNLPIKENSIDLAVSFHGIANMLDKIPLGVVEAKRVLKEEKSLLNCGTNIRENSQGYKAMKEWFNSQEIYEAEKVFTNLGFKNVHEAASFKNVELITIAEDNGQKCDTDLIPYEGEWFSVVVAECKK</sequence>
<comment type="caution">
    <text evidence="1">The sequence shown here is derived from an EMBL/GenBank/DDBJ whole genome shotgun (WGS) entry which is preliminary data.</text>
</comment>
<dbReference type="CDD" id="cd02440">
    <property type="entry name" value="AdoMet_MTases"/>
    <property type="match status" value="1"/>
</dbReference>
<name>A0ABQ5N1V7_9CLOT</name>
<evidence type="ECO:0000313" key="2">
    <source>
        <dbReference type="Proteomes" id="UP001208567"/>
    </source>
</evidence>
<keyword evidence="2" id="KW-1185">Reference proteome</keyword>
<dbReference type="InterPro" id="IPR029063">
    <property type="entry name" value="SAM-dependent_MTases_sf"/>
</dbReference>
<dbReference type="Proteomes" id="UP001208567">
    <property type="component" value="Unassembled WGS sequence"/>
</dbReference>
<dbReference type="PANTHER" id="PTHR43591">
    <property type="entry name" value="METHYLTRANSFERASE"/>
    <property type="match status" value="1"/>
</dbReference>
<proteinExistence type="predicted"/>
<dbReference type="Gene3D" id="3.40.50.150">
    <property type="entry name" value="Vaccinia Virus protein VP39"/>
    <property type="match status" value="1"/>
</dbReference>
<accession>A0ABQ5N1V7</accession>
<evidence type="ECO:0008006" key="3">
    <source>
        <dbReference type="Google" id="ProtNLM"/>
    </source>
</evidence>
<evidence type="ECO:0000313" key="1">
    <source>
        <dbReference type="EMBL" id="GLC29183.1"/>
    </source>
</evidence>
<dbReference type="RefSeq" id="WP_264848470.1">
    <property type="nucleotide sequence ID" value="NZ_BRXR01000001.1"/>
</dbReference>